<evidence type="ECO:0000256" key="1">
    <source>
        <dbReference type="ARBA" id="ARBA00023015"/>
    </source>
</evidence>
<feature type="domain" description="HTH marR-type" evidence="5">
    <location>
        <begin position="31"/>
        <end position="162"/>
    </location>
</feature>
<evidence type="ECO:0000256" key="3">
    <source>
        <dbReference type="ARBA" id="ARBA00023163"/>
    </source>
</evidence>
<dbReference type="InterPro" id="IPR000835">
    <property type="entry name" value="HTH_MarR-typ"/>
</dbReference>
<dbReference type="PANTHER" id="PTHR42756:SF1">
    <property type="entry name" value="TRANSCRIPTIONAL REPRESSOR OF EMRAB OPERON"/>
    <property type="match status" value="1"/>
</dbReference>
<dbReference type="PANTHER" id="PTHR42756">
    <property type="entry name" value="TRANSCRIPTIONAL REGULATOR, MARR"/>
    <property type="match status" value="1"/>
</dbReference>
<dbReference type="Proteomes" id="UP000297613">
    <property type="component" value="Unassembled WGS sequence"/>
</dbReference>
<dbReference type="EMBL" id="RQGM01000053">
    <property type="protein sequence ID" value="TGL82809.1"/>
    <property type="molecule type" value="Genomic_DNA"/>
</dbReference>
<accession>A0A6N4QDK9</accession>
<feature type="compositionally biased region" description="Basic and acidic residues" evidence="4">
    <location>
        <begin position="1"/>
        <end position="15"/>
    </location>
</feature>
<dbReference type="PROSITE" id="PS50995">
    <property type="entry name" value="HTH_MARR_2"/>
    <property type="match status" value="1"/>
</dbReference>
<evidence type="ECO:0000256" key="4">
    <source>
        <dbReference type="SAM" id="MobiDB-lite"/>
    </source>
</evidence>
<sequence length="171" mass="19277">MVRKSEQRIAKKNSEGESSNPTREELLTVGLGCLNFNLKRASRAIAQYFDHVLDQVGLTSPRFNILMTLGTTDGMELAPMAELLVMDRTTLLRNLEPLESLGYVEDIPSDNKRARKVALTAAGWEALRLAYPIWKEAHDQVVSNLGIPEWKTLIKGLRTVAKKRIFENQKV</sequence>
<gene>
    <name evidence="6" type="ORF">EHQ83_13405</name>
</gene>
<evidence type="ECO:0000259" key="5">
    <source>
        <dbReference type="PROSITE" id="PS50995"/>
    </source>
</evidence>
<dbReference type="GO" id="GO:0003700">
    <property type="term" value="F:DNA-binding transcription factor activity"/>
    <property type="evidence" value="ECO:0007669"/>
    <property type="project" value="InterPro"/>
</dbReference>
<keyword evidence="1" id="KW-0805">Transcription regulation</keyword>
<dbReference type="InterPro" id="IPR036388">
    <property type="entry name" value="WH-like_DNA-bd_sf"/>
</dbReference>
<evidence type="ECO:0000313" key="7">
    <source>
        <dbReference type="Proteomes" id="UP000297613"/>
    </source>
</evidence>
<dbReference type="SMART" id="SM00347">
    <property type="entry name" value="HTH_MARR"/>
    <property type="match status" value="1"/>
</dbReference>
<organism evidence="6 7">
    <name type="scientific">Leptospira yasudae</name>
    <dbReference type="NCBI Taxonomy" id="2202201"/>
    <lineage>
        <taxon>Bacteria</taxon>
        <taxon>Pseudomonadati</taxon>
        <taxon>Spirochaetota</taxon>
        <taxon>Spirochaetia</taxon>
        <taxon>Leptospirales</taxon>
        <taxon>Leptospiraceae</taxon>
        <taxon>Leptospira</taxon>
    </lineage>
</organism>
<dbReference type="SUPFAM" id="SSF46785">
    <property type="entry name" value="Winged helix' DNA-binding domain"/>
    <property type="match status" value="1"/>
</dbReference>
<proteinExistence type="predicted"/>
<reference evidence="6 7" key="1">
    <citation type="journal article" date="2019" name="PLoS Negl. Trop. Dis.">
        <title>Revisiting the worldwide diversity of Leptospira species in the environment.</title>
        <authorList>
            <person name="Vincent A.T."/>
            <person name="Schiettekatte O."/>
            <person name="Bourhy P."/>
            <person name="Veyrier F.J."/>
            <person name="Picardeau M."/>
        </authorList>
    </citation>
    <scope>NUCLEOTIDE SEQUENCE [LARGE SCALE GENOMIC DNA]</scope>
    <source>
        <strain evidence="6 7">201702445</strain>
    </source>
</reference>
<dbReference type="AlphaFoldDB" id="A0A6N4QDK9"/>
<dbReference type="Gene3D" id="1.10.10.10">
    <property type="entry name" value="Winged helix-like DNA-binding domain superfamily/Winged helix DNA-binding domain"/>
    <property type="match status" value="1"/>
</dbReference>
<keyword evidence="3" id="KW-0804">Transcription</keyword>
<protein>
    <submittedName>
        <fullName evidence="6">MarR family transcriptional regulator</fullName>
    </submittedName>
</protein>
<feature type="region of interest" description="Disordered" evidence="4">
    <location>
        <begin position="1"/>
        <end position="23"/>
    </location>
</feature>
<comment type="caution">
    <text evidence="6">The sequence shown here is derived from an EMBL/GenBank/DDBJ whole genome shotgun (WGS) entry which is preliminary data.</text>
</comment>
<name>A0A6N4QDK9_9LEPT</name>
<keyword evidence="2" id="KW-0238">DNA-binding</keyword>
<dbReference type="RefSeq" id="WP_135571969.1">
    <property type="nucleotide sequence ID" value="NZ_RQGK01000072.1"/>
</dbReference>
<evidence type="ECO:0000313" key="6">
    <source>
        <dbReference type="EMBL" id="TGL82809.1"/>
    </source>
</evidence>
<dbReference type="GO" id="GO:0003677">
    <property type="term" value="F:DNA binding"/>
    <property type="evidence" value="ECO:0007669"/>
    <property type="project" value="UniProtKB-KW"/>
</dbReference>
<evidence type="ECO:0000256" key="2">
    <source>
        <dbReference type="ARBA" id="ARBA00023125"/>
    </source>
</evidence>
<dbReference type="InterPro" id="IPR036390">
    <property type="entry name" value="WH_DNA-bd_sf"/>
</dbReference>